<evidence type="ECO:0000256" key="1">
    <source>
        <dbReference type="ARBA" id="ARBA00006457"/>
    </source>
</evidence>
<dbReference type="Pfam" id="PF00850">
    <property type="entry name" value="Hist_deacetyl"/>
    <property type="match status" value="1"/>
</dbReference>
<dbReference type="InterPro" id="IPR023696">
    <property type="entry name" value="Ureohydrolase_dom_sf"/>
</dbReference>
<dbReference type="PANTHER" id="PTHR10625">
    <property type="entry name" value="HISTONE DEACETYLASE HDAC1-RELATED"/>
    <property type="match status" value="1"/>
</dbReference>
<proteinExistence type="inferred from homology"/>
<evidence type="ECO:0000256" key="4">
    <source>
        <dbReference type="ARBA" id="ARBA00022853"/>
    </source>
</evidence>
<evidence type="ECO:0000313" key="11">
    <source>
        <dbReference type="Proteomes" id="UP000332933"/>
    </source>
</evidence>
<dbReference type="OrthoDB" id="73273at2759"/>
<reference evidence="10 11" key="1">
    <citation type="submission" date="2019-03" db="EMBL/GenBank/DDBJ databases">
        <authorList>
            <person name="Gaulin E."/>
            <person name="Dumas B."/>
        </authorList>
    </citation>
    <scope>NUCLEOTIDE SEQUENCE [LARGE SCALE GENOMIC DNA]</scope>
    <source>
        <strain evidence="10">CBS 568.67</strain>
    </source>
</reference>
<feature type="binding site" evidence="7">
    <location>
        <position position="173"/>
    </location>
    <ligand>
        <name>a divalent metal cation</name>
        <dbReference type="ChEBI" id="CHEBI:60240"/>
    </ligand>
</feature>
<feature type="binding site" evidence="7">
    <location>
        <position position="171"/>
    </location>
    <ligand>
        <name>a divalent metal cation</name>
        <dbReference type="ChEBI" id="CHEBI:60240"/>
    </ligand>
</feature>
<dbReference type="GO" id="GO:0000118">
    <property type="term" value="C:histone deacetylase complex"/>
    <property type="evidence" value="ECO:0007669"/>
    <property type="project" value="UniProtKB-ARBA"/>
</dbReference>
<name>A0A485LHZ1_9STRA</name>
<dbReference type="PRINTS" id="PR01271">
    <property type="entry name" value="HISDACETLASE"/>
</dbReference>
<dbReference type="EC" id="3.5.1.98" evidence="2"/>
<dbReference type="GO" id="GO:0046872">
    <property type="term" value="F:metal ion binding"/>
    <property type="evidence" value="ECO:0007669"/>
    <property type="project" value="UniProtKB-KW"/>
</dbReference>
<dbReference type="AlphaFoldDB" id="A0A485LHZ1"/>
<feature type="domain" description="Histone deacetylase" evidence="8">
    <location>
        <begin position="26"/>
        <end position="314"/>
    </location>
</feature>
<keyword evidence="3" id="KW-0378">Hydrolase</keyword>
<reference evidence="9" key="2">
    <citation type="submission" date="2019-06" db="EMBL/GenBank/DDBJ databases">
        <title>Genomics analysis of Aphanomyces spp. identifies a new class of oomycete effector associated with host adaptation.</title>
        <authorList>
            <person name="Gaulin E."/>
        </authorList>
    </citation>
    <scope>NUCLEOTIDE SEQUENCE</scope>
    <source>
        <strain evidence="9">CBS 578.67</strain>
    </source>
</reference>
<feature type="binding site" evidence="6">
    <location>
        <position position="142"/>
    </location>
    <ligand>
        <name>substrate</name>
    </ligand>
</feature>
<dbReference type="InterPro" id="IPR000286">
    <property type="entry name" value="HDACs"/>
</dbReference>
<dbReference type="PIRSF" id="PIRSF037913">
    <property type="entry name" value="His_deacetylse_1"/>
    <property type="match status" value="1"/>
</dbReference>
<dbReference type="SUPFAM" id="SSF52768">
    <property type="entry name" value="Arginase/deacetylase"/>
    <property type="match status" value="1"/>
</dbReference>
<dbReference type="GO" id="GO:0040029">
    <property type="term" value="P:epigenetic regulation of gene expression"/>
    <property type="evidence" value="ECO:0007669"/>
    <property type="project" value="TreeGrafter"/>
</dbReference>
<accession>A0A485LHZ1</accession>
<evidence type="ECO:0000256" key="3">
    <source>
        <dbReference type="ARBA" id="ARBA00022801"/>
    </source>
</evidence>
<feature type="active site" description="Proton acceptor" evidence="5">
    <location>
        <position position="134"/>
    </location>
</feature>
<feature type="binding site" evidence="6">
    <location>
        <position position="299"/>
    </location>
    <ligand>
        <name>substrate</name>
    </ligand>
</feature>
<dbReference type="InterPro" id="IPR037138">
    <property type="entry name" value="His_deacetylse_dom_sf"/>
</dbReference>
<dbReference type="InterPro" id="IPR003084">
    <property type="entry name" value="HDAC_I/II"/>
</dbReference>
<evidence type="ECO:0000259" key="8">
    <source>
        <dbReference type="Pfam" id="PF00850"/>
    </source>
</evidence>
<dbReference type="PRINTS" id="PR01270">
    <property type="entry name" value="HDASUPER"/>
</dbReference>
<evidence type="ECO:0000256" key="5">
    <source>
        <dbReference type="PIRSR" id="PIRSR037913-1"/>
    </source>
</evidence>
<comment type="similarity">
    <text evidence="1">Belongs to the histone deacetylase family. HD type 1 subfamily.</text>
</comment>
<evidence type="ECO:0000256" key="6">
    <source>
        <dbReference type="PIRSR" id="PIRSR037913-2"/>
    </source>
</evidence>
<sequence>MSLSSPDSRVALVFSGAYADALARLPVHPKRDCMTFSLIQHTGLAQFLHIIAPDLASPAALERFHSKAYVEALLNGTSISLDEAKEYGLVDDAYVFDGMFEYCQYVAGASLTAAKLLLSNTVDIAMNWGGGRHHAKKGQASGFCYVNDVVLAVDYLVQHVPHARVLVLDIDVHHGDGVEEAFYFSSHVCTVSFHKFAKGFFPGTGASSSIGQGAGRFKNFNVPLDDGITDEKFFEVFELIVQPLVDAFSPTHIVMTCGVDTLSTDLLGTFNLTANGIGWCLELVKEFELPLLLLGGGGYCEADAARCFAALTATAVDQPLPDDVPDHDYFPLYSSMSDGTHDNFWIDTAPISQWRQLQ</sequence>
<keyword evidence="11" id="KW-1185">Reference proteome</keyword>
<feature type="binding site" evidence="6">
    <location>
        <position position="92"/>
    </location>
    <ligand>
        <name>substrate</name>
    </ligand>
</feature>
<feature type="binding site" evidence="7">
    <location>
        <position position="260"/>
    </location>
    <ligand>
        <name>a divalent metal cation</name>
        <dbReference type="ChEBI" id="CHEBI:60240"/>
    </ligand>
</feature>
<evidence type="ECO:0000256" key="7">
    <source>
        <dbReference type="PIRSR" id="PIRSR037913-3"/>
    </source>
</evidence>
<evidence type="ECO:0000313" key="9">
    <source>
        <dbReference type="EMBL" id="KAF0686843.1"/>
    </source>
</evidence>
<protein>
    <recommendedName>
        <fullName evidence="2">histone deacetylase</fullName>
        <ecNumber evidence="2">3.5.1.98</ecNumber>
    </recommendedName>
</protein>
<evidence type="ECO:0000256" key="2">
    <source>
        <dbReference type="ARBA" id="ARBA00012111"/>
    </source>
</evidence>
<evidence type="ECO:0000313" key="10">
    <source>
        <dbReference type="EMBL" id="VFT98043.1"/>
    </source>
</evidence>
<dbReference type="PANTHER" id="PTHR10625:SF10">
    <property type="entry name" value="HISTONE DEACETYLASE HDAC1"/>
    <property type="match status" value="1"/>
</dbReference>
<dbReference type="Gene3D" id="3.40.800.20">
    <property type="entry name" value="Histone deacetylase domain"/>
    <property type="match status" value="1"/>
</dbReference>
<dbReference type="GO" id="GO:0141221">
    <property type="term" value="F:histone deacetylase activity, hydrolytic mechanism"/>
    <property type="evidence" value="ECO:0007669"/>
    <property type="project" value="UniProtKB-EC"/>
</dbReference>
<dbReference type="EMBL" id="VJMH01006971">
    <property type="protein sequence ID" value="KAF0686843.1"/>
    <property type="molecule type" value="Genomic_DNA"/>
</dbReference>
<dbReference type="InterPro" id="IPR023801">
    <property type="entry name" value="His_deacetylse_dom"/>
</dbReference>
<keyword evidence="7" id="KW-0479">Metal-binding</keyword>
<keyword evidence="4" id="KW-0156">Chromatin regulator</keyword>
<organism evidence="10 11">
    <name type="scientific">Aphanomyces stellatus</name>
    <dbReference type="NCBI Taxonomy" id="120398"/>
    <lineage>
        <taxon>Eukaryota</taxon>
        <taxon>Sar</taxon>
        <taxon>Stramenopiles</taxon>
        <taxon>Oomycota</taxon>
        <taxon>Saprolegniomycetes</taxon>
        <taxon>Saprolegniales</taxon>
        <taxon>Verrucalvaceae</taxon>
        <taxon>Aphanomyces</taxon>
    </lineage>
</organism>
<dbReference type="EMBL" id="CAADRA010006997">
    <property type="protein sequence ID" value="VFT98043.1"/>
    <property type="molecule type" value="Genomic_DNA"/>
</dbReference>
<dbReference type="Proteomes" id="UP000332933">
    <property type="component" value="Unassembled WGS sequence"/>
</dbReference>
<gene>
    <name evidence="10" type="primary">Aste57867_21371</name>
    <name evidence="9" type="ORF">As57867_021302</name>
    <name evidence="10" type="ORF">ASTE57867_21371</name>
</gene>